<proteinExistence type="predicted"/>
<reference evidence="1 2" key="1">
    <citation type="journal article" date="2019" name="bioRxiv">
        <title>Genomics, evolutionary history and diagnostics of the Alternaria alternata species group including apple and Asian pear pathotypes.</title>
        <authorList>
            <person name="Armitage A.D."/>
            <person name="Cockerton H.M."/>
            <person name="Sreenivasaprasad S."/>
            <person name="Woodhall J.W."/>
            <person name="Lane C.R."/>
            <person name="Harrison R.J."/>
            <person name="Clarkson J.P."/>
        </authorList>
    </citation>
    <scope>NUCLEOTIDE SEQUENCE [LARGE SCALE GENOMIC DNA]</scope>
    <source>
        <strain evidence="1 2">FERA 650</strain>
    </source>
</reference>
<accession>A0ACB6F820</accession>
<keyword evidence="2" id="KW-1185">Reference proteome</keyword>
<name>A0ACB6F820_9PLEO</name>
<dbReference type="EMBL" id="PDWZ02000013">
    <property type="protein sequence ID" value="KAB2100548.1"/>
    <property type="molecule type" value="Genomic_DNA"/>
</dbReference>
<organism evidence="1 2">
    <name type="scientific">Alternaria gaisen</name>
    <dbReference type="NCBI Taxonomy" id="167740"/>
    <lineage>
        <taxon>Eukaryota</taxon>
        <taxon>Fungi</taxon>
        <taxon>Dikarya</taxon>
        <taxon>Ascomycota</taxon>
        <taxon>Pezizomycotina</taxon>
        <taxon>Dothideomycetes</taxon>
        <taxon>Pleosporomycetidae</taxon>
        <taxon>Pleosporales</taxon>
        <taxon>Pleosporineae</taxon>
        <taxon>Pleosporaceae</taxon>
        <taxon>Alternaria</taxon>
        <taxon>Alternaria sect. Alternaria</taxon>
    </lineage>
</organism>
<comment type="caution">
    <text evidence="1">The sequence shown here is derived from an EMBL/GenBank/DDBJ whole genome shotgun (WGS) entry which is preliminary data.</text>
</comment>
<evidence type="ECO:0000313" key="1">
    <source>
        <dbReference type="EMBL" id="KAB2100548.1"/>
    </source>
</evidence>
<gene>
    <name evidence="1" type="ORF">AG0111_0g11207</name>
</gene>
<sequence>MTNPIPSQQNSRTSTGALSQQSTLNGGCTPPTRPAGVAFTRAITEFRNKRTGKELEGFKVTTYEQLCKELIEIQKKQDHRKETMNLGRIRSCLEAMHQFGQVIEIFLNVSDAVAFVWGPMKFILVTASTFADSFELLLDAYEQIGEQLPLLLEYETLFYESPHMIDALELIYLDILEFHRQACKFFSGRMWARFFKSMWKNFHTKFDGIISSLRRHKDIVQCRASLAQYRLYQDDITELKTKFQENVKCEETKKLMIVREWLAVGEQPQLDQSNFRTTRTECSTTAKWILQHEIIEHWISSDIPSSPVVWMFGIPGAGKTILTSAIVDKCEGIPEFITSFFYCQDGSTAVSVLKGLAYQLLDRFPQMLPQCHTRRSSSGEPSLRSPSQAKKVLEDFCSTIPRLFIIVDGLDECELVERKQVLDILTEVVGQRELVDPGTIRLLIASQDYADIRRGLNSAAASKIAPRMLHLSETDNEGDIRAYTRMWVDRICIKFPELTDDIKEYLQNLTVANAKGMFLYAKLVLLDLHASMTLAELLNSIRRDNFPHQLKDAYERILRRIKNTSGKSWPKARKLLGWLVCAKRRLTWKEIQVALSIDVENQIIDYENQRLREHIYVTCGSLVLVSGDRISLVHSTAKTYITTITRDIHEPSIECELATLCLQYLTFPCFVAEDPDNVVQRRKHALDGLMAFQDYAIAKWFHHVNAWVASGTMFLQEAIDQPARLEGIFKAMDEFMMHYSEVDWENGIVEDCKAQCKVFEHLTLYEHILLLTSHIYTFQRKGFEARHKISMRDLSIALDRNRQILEEFPKSKPSPTADEKTAYNMFYDEERRFKCTRVTCRYFSEGFKDDKSRNRHVNIHERPYQCEIPDCLGAEGFANQKDLEKHTRTFHPDISDLAEKFVSTVTTKRGNTNHACSICGKTFSRSYHRRDHELSHKGERPHECAECGKAFTRLNDLTRHQKIHDRIRQ</sequence>
<evidence type="ECO:0000313" key="2">
    <source>
        <dbReference type="Proteomes" id="UP000293547"/>
    </source>
</evidence>
<dbReference type="Proteomes" id="UP000293547">
    <property type="component" value="Unassembled WGS sequence"/>
</dbReference>
<protein>
    <submittedName>
        <fullName evidence="1">Uncharacterized protein</fullName>
    </submittedName>
</protein>